<keyword evidence="3" id="KW-0547">Nucleotide-binding</keyword>
<dbReference type="CDD" id="cd03235">
    <property type="entry name" value="ABC_Metallic_Cations"/>
    <property type="match status" value="1"/>
</dbReference>
<dbReference type="GeneID" id="96910258"/>
<name>A0A1R4KB50_9LACT</name>
<evidence type="ECO:0000256" key="3">
    <source>
        <dbReference type="ARBA" id="ARBA00022741"/>
    </source>
</evidence>
<evidence type="ECO:0000256" key="4">
    <source>
        <dbReference type="ARBA" id="ARBA00022840"/>
    </source>
</evidence>
<gene>
    <name evidence="6" type="ORF">FM115_08995</name>
</gene>
<evidence type="ECO:0000313" key="6">
    <source>
        <dbReference type="EMBL" id="SJN41550.1"/>
    </source>
</evidence>
<comment type="similarity">
    <text evidence="1">Belongs to the ABC transporter superfamily.</text>
</comment>
<dbReference type="Proteomes" id="UP000195611">
    <property type="component" value="Unassembled WGS sequence"/>
</dbReference>
<evidence type="ECO:0000256" key="2">
    <source>
        <dbReference type="ARBA" id="ARBA00022448"/>
    </source>
</evidence>
<accession>A0A1R4KB50</accession>
<dbReference type="SMART" id="SM00382">
    <property type="entry name" value="AAA"/>
    <property type="match status" value="1"/>
</dbReference>
<dbReference type="Gene3D" id="3.40.50.300">
    <property type="entry name" value="P-loop containing nucleotide triphosphate hydrolases"/>
    <property type="match status" value="1"/>
</dbReference>
<evidence type="ECO:0000313" key="7">
    <source>
        <dbReference type="Proteomes" id="UP000195611"/>
    </source>
</evidence>
<dbReference type="PANTHER" id="PTHR42734:SF5">
    <property type="entry name" value="IRON TRANSPORT SYSTEM ATP-BINDING PROTEIN HI_0361-RELATED"/>
    <property type="match status" value="1"/>
</dbReference>
<dbReference type="GO" id="GO:0016887">
    <property type="term" value="F:ATP hydrolysis activity"/>
    <property type="evidence" value="ECO:0007669"/>
    <property type="project" value="InterPro"/>
</dbReference>
<dbReference type="FunFam" id="3.40.50.300:FF:000134">
    <property type="entry name" value="Iron-enterobactin ABC transporter ATP-binding protein"/>
    <property type="match status" value="1"/>
</dbReference>
<dbReference type="InterPro" id="IPR003593">
    <property type="entry name" value="AAA+_ATPase"/>
</dbReference>
<evidence type="ECO:0000256" key="1">
    <source>
        <dbReference type="ARBA" id="ARBA00005417"/>
    </source>
</evidence>
<dbReference type="PANTHER" id="PTHR42734">
    <property type="entry name" value="METAL TRANSPORT SYSTEM ATP-BINDING PROTEIN TM_0124-RELATED"/>
    <property type="match status" value="1"/>
</dbReference>
<dbReference type="InterPro" id="IPR017871">
    <property type="entry name" value="ABC_transporter-like_CS"/>
</dbReference>
<protein>
    <submittedName>
        <fullName evidence="6">Manganese ABC transporter, ATP-binding protein SitB</fullName>
    </submittedName>
</protein>
<dbReference type="InterPro" id="IPR027417">
    <property type="entry name" value="P-loop_NTPase"/>
</dbReference>
<keyword evidence="4 6" id="KW-0067">ATP-binding</keyword>
<dbReference type="Pfam" id="PF00005">
    <property type="entry name" value="ABC_tran"/>
    <property type="match status" value="1"/>
</dbReference>
<sequence length="251" mass="28452">MEEQKAIKIHQLTVAYDAKPVLWNASVTFKKGKLTAIVGPNGAGKSTLLKTILDFIKPVTGQIEYFVGKQSSEYKEIKNHIAYVPQNSTVDWDFPATVLDVVLMGRYGHLGWFKRPRKKDKDIAKEMLAKVGMTTFFNRQISQLSGGQRQRVFLARALAQEADIYILDEPLAGVDMKTERIIMDLLKELTKENKTVIVVHHDLQTVEAYFDEVVFINQEVLNNGPVSSTFTKGNIDETYRQDRNLGEEEGE</sequence>
<keyword evidence="2" id="KW-0813">Transport</keyword>
<reference evidence="6 7" key="1">
    <citation type="submission" date="2017-02" db="EMBL/GenBank/DDBJ databases">
        <authorList>
            <person name="Peterson S.W."/>
        </authorList>
    </citation>
    <scope>NUCLEOTIDE SEQUENCE [LARGE SCALE GENOMIC DNA]</scope>
    <source>
        <strain evidence="6 7">42ea</strain>
    </source>
</reference>
<evidence type="ECO:0000259" key="5">
    <source>
        <dbReference type="PROSITE" id="PS50893"/>
    </source>
</evidence>
<dbReference type="InterPro" id="IPR003439">
    <property type="entry name" value="ABC_transporter-like_ATP-bd"/>
</dbReference>
<dbReference type="SUPFAM" id="SSF52540">
    <property type="entry name" value="P-loop containing nucleoside triphosphate hydrolases"/>
    <property type="match status" value="1"/>
</dbReference>
<dbReference type="RefSeq" id="WP_087059439.1">
    <property type="nucleotide sequence ID" value="NZ_FUKW01000130.1"/>
</dbReference>
<dbReference type="GO" id="GO:0005524">
    <property type="term" value="F:ATP binding"/>
    <property type="evidence" value="ECO:0007669"/>
    <property type="project" value="UniProtKB-KW"/>
</dbReference>
<dbReference type="InterPro" id="IPR050153">
    <property type="entry name" value="Metal_Ion_Import_ABC"/>
</dbReference>
<feature type="domain" description="ABC transporter" evidence="5">
    <location>
        <begin position="7"/>
        <end position="243"/>
    </location>
</feature>
<dbReference type="PROSITE" id="PS00211">
    <property type="entry name" value="ABC_TRANSPORTER_1"/>
    <property type="match status" value="1"/>
</dbReference>
<dbReference type="AlphaFoldDB" id="A0A1R4KB50"/>
<dbReference type="PROSITE" id="PS50893">
    <property type="entry name" value="ABC_TRANSPORTER_2"/>
    <property type="match status" value="1"/>
</dbReference>
<proteinExistence type="inferred from homology"/>
<organism evidence="6 7">
    <name type="scientific">Marinilactibacillus psychrotolerans 42ea</name>
    <dbReference type="NCBI Taxonomy" id="1255609"/>
    <lineage>
        <taxon>Bacteria</taxon>
        <taxon>Bacillati</taxon>
        <taxon>Bacillota</taxon>
        <taxon>Bacilli</taxon>
        <taxon>Lactobacillales</taxon>
        <taxon>Carnobacteriaceae</taxon>
        <taxon>Marinilactibacillus</taxon>
    </lineage>
</organism>
<dbReference type="EMBL" id="FUKW01000130">
    <property type="protein sequence ID" value="SJN41550.1"/>
    <property type="molecule type" value="Genomic_DNA"/>
</dbReference>